<evidence type="ECO:0000259" key="1">
    <source>
        <dbReference type="PROSITE" id="PS50181"/>
    </source>
</evidence>
<dbReference type="InterPro" id="IPR017451">
    <property type="entry name" value="F-box-assoc_interact_dom"/>
</dbReference>
<evidence type="ECO:0000313" key="2">
    <source>
        <dbReference type="EMBL" id="RIA04010.1"/>
    </source>
</evidence>
<accession>A0A397KV26</accession>
<organism evidence="2">
    <name type="scientific">Brassica campestris</name>
    <name type="common">Field mustard</name>
    <dbReference type="NCBI Taxonomy" id="3711"/>
    <lineage>
        <taxon>Eukaryota</taxon>
        <taxon>Viridiplantae</taxon>
        <taxon>Streptophyta</taxon>
        <taxon>Embryophyta</taxon>
        <taxon>Tracheophyta</taxon>
        <taxon>Spermatophyta</taxon>
        <taxon>Magnoliopsida</taxon>
        <taxon>eudicotyledons</taxon>
        <taxon>Gunneridae</taxon>
        <taxon>Pentapetalae</taxon>
        <taxon>rosids</taxon>
        <taxon>malvids</taxon>
        <taxon>Brassicales</taxon>
        <taxon>Brassicaceae</taxon>
        <taxon>Brassiceae</taxon>
        <taxon>Brassica</taxon>
    </lineage>
</organism>
<dbReference type="NCBIfam" id="TIGR01640">
    <property type="entry name" value="F_box_assoc_1"/>
    <property type="match status" value="1"/>
</dbReference>
<dbReference type="Pfam" id="PF00646">
    <property type="entry name" value="F-box"/>
    <property type="match status" value="1"/>
</dbReference>
<dbReference type="InterPro" id="IPR001810">
    <property type="entry name" value="F-box_dom"/>
</dbReference>
<dbReference type="PROSITE" id="PS50181">
    <property type="entry name" value="FBOX"/>
    <property type="match status" value="1"/>
</dbReference>
<gene>
    <name evidence="2" type="ORF">BRARA_K01782</name>
</gene>
<proteinExistence type="predicted"/>
<dbReference type="OrthoDB" id="1090001at2759"/>
<dbReference type="AlphaFoldDB" id="A0A397KV26"/>
<dbReference type="EMBL" id="KZ868778">
    <property type="protein sequence ID" value="RIA04010.1"/>
    <property type="molecule type" value="Genomic_DNA"/>
</dbReference>
<dbReference type="Proteomes" id="UP000264353">
    <property type="component" value="Unassembled WGS sequence"/>
</dbReference>
<dbReference type="CDD" id="cd22157">
    <property type="entry name" value="F-box_AtFBW1-like"/>
    <property type="match status" value="1"/>
</dbReference>
<dbReference type="Pfam" id="PF08268">
    <property type="entry name" value="FBA_3"/>
    <property type="match status" value="1"/>
</dbReference>
<dbReference type="PANTHER" id="PTHR31111">
    <property type="entry name" value="BNAA05G37150D PROTEIN-RELATED"/>
    <property type="match status" value="1"/>
</dbReference>
<protein>
    <recommendedName>
        <fullName evidence="1">F-box domain-containing protein</fullName>
    </recommendedName>
</protein>
<dbReference type="Gene3D" id="1.20.1280.50">
    <property type="match status" value="1"/>
</dbReference>
<dbReference type="SUPFAM" id="SSF81383">
    <property type="entry name" value="F-box domain"/>
    <property type="match status" value="1"/>
</dbReference>
<dbReference type="PANTHER" id="PTHR31111:SF17">
    <property type="entry name" value="F-BOX DOMAIN-CONTAINING PROTEIN"/>
    <property type="match status" value="1"/>
</dbReference>
<name>A0A397KV26_BRACM</name>
<dbReference type="InterPro" id="IPR036047">
    <property type="entry name" value="F-box-like_dom_sf"/>
</dbReference>
<reference evidence="2" key="1">
    <citation type="submission" date="2018-06" db="EMBL/GenBank/DDBJ databases">
        <title>WGS assembly of Brassica rapa FPsc.</title>
        <authorList>
            <person name="Bowman J."/>
            <person name="Kohchi T."/>
            <person name="Yamato K."/>
            <person name="Jenkins J."/>
            <person name="Shu S."/>
            <person name="Ishizaki K."/>
            <person name="Yamaoka S."/>
            <person name="Nishihama R."/>
            <person name="Nakamura Y."/>
            <person name="Berger F."/>
            <person name="Adam C."/>
            <person name="Aki S."/>
            <person name="Althoff F."/>
            <person name="Araki T."/>
            <person name="Arteaga-Vazquez M."/>
            <person name="Balasubrmanian S."/>
            <person name="Bauer D."/>
            <person name="Boehm C."/>
            <person name="Briginshaw L."/>
            <person name="Caballero-Perez J."/>
            <person name="Catarino B."/>
            <person name="Chen F."/>
            <person name="Chiyoda S."/>
            <person name="Chovatia M."/>
            <person name="Davies K."/>
            <person name="Delmans M."/>
            <person name="Demura T."/>
            <person name="Dierschke T."/>
            <person name="Dolan L."/>
            <person name="Dorantes-Acosta A."/>
            <person name="Eklund D."/>
            <person name="Florent S."/>
            <person name="Flores-Sandoval E."/>
            <person name="Fujiyama A."/>
            <person name="Fukuzawa H."/>
            <person name="Galik B."/>
            <person name="Grimanelli D."/>
            <person name="Grimwood J."/>
            <person name="Grossniklaus U."/>
            <person name="Hamada T."/>
            <person name="Haseloff J."/>
            <person name="Hetherington A."/>
            <person name="Higo A."/>
            <person name="Hirakawa Y."/>
            <person name="Hundley H."/>
            <person name="Ikeda Y."/>
            <person name="Inoue K."/>
            <person name="Inoue S."/>
            <person name="Ishida S."/>
            <person name="Jia Q."/>
            <person name="Kakita M."/>
            <person name="Kanazawa T."/>
            <person name="Kawai Y."/>
            <person name="Kawashima T."/>
            <person name="Kennedy M."/>
            <person name="Kinose K."/>
            <person name="Kinoshita T."/>
            <person name="Kohara Y."/>
            <person name="Koide E."/>
            <person name="Komatsu K."/>
            <person name="Kopischke S."/>
            <person name="Kubo M."/>
            <person name="Kyozuka J."/>
            <person name="Lagercrantz U."/>
            <person name="Lin S."/>
            <person name="Lindquist E."/>
            <person name="Lipzen A."/>
            <person name="Lu C."/>
            <person name="Luna E."/>
            <person name="Martienssen R."/>
            <person name="Minamino N."/>
            <person name="Mizutani M."/>
            <person name="Mizutani M."/>
            <person name="Mochizuki N."/>
            <person name="Monte I."/>
            <person name="Mosher R."/>
            <person name="Nagasaki H."/>
            <person name="Nakagami H."/>
            <person name="Naramoto S."/>
            <person name="Nishitani K."/>
            <person name="Ohtani M."/>
            <person name="Okamoto T."/>
            <person name="Okumura M."/>
            <person name="Phillips J."/>
            <person name="Pollak B."/>
            <person name="Reinders A."/>
            <person name="Roevekamp M."/>
            <person name="Sano R."/>
            <person name="Sawa S."/>
            <person name="Schmid M."/>
            <person name="Shirakawa M."/>
            <person name="Solano R."/>
            <person name="Spunde A."/>
            <person name="Suetsugu N."/>
            <person name="Sugano S."/>
            <person name="Sugiyama A."/>
            <person name="Sun R."/>
            <person name="Suzuki Y."/>
            <person name="Takenaka M."/>
            <person name="Takezawa D."/>
            <person name="Tomogane H."/>
            <person name="Tsuzuki M."/>
            <person name="Ueda T."/>
            <person name="Umeda M."/>
            <person name="Ward J."/>
            <person name="Watanabe Y."/>
            <person name="Yazaki K."/>
            <person name="Yokoyama R."/>
            <person name="Yoshitake Y."/>
            <person name="Yotsui I."/>
            <person name="Zachgo S."/>
            <person name="Schmutz J."/>
        </authorList>
    </citation>
    <scope>NUCLEOTIDE SEQUENCE [LARGE SCALE GENOMIC DNA]</scope>
</reference>
<sequence>MAFSFDLAVVLQRDRSRTKRRSKDICKSQEPSQEIPFDLMIDILTRLPPKSLMRFKSVSKLWSSLICSKYFSNLFRKVSSPRPRLYMWLGIDNKNVLVSSSSSPDLDVSTMLSLVVDQDLTIPAMEGYSVSQIFHGLMCFTNEQSAQIYNTTTRQLVVLPTIEESSILVENDKSKRTMYGIGHDSVHDQYKVFCTVSKRGERVGNLVTWVSEHWVLLLGGRDVSSRWRNIPSSCLPHRPLTQFNTVNINGRMLYYLARTHLSKCVLVSFDMISEEISVPQLPEDLVFWPRLPIMIDIVEWHGRVAFLDYPVFENEGDAFENECVMKVWVMEDAETNLWSSKTLVFHPSQMPVVVNSSLMPRGTIREGEVILVPQIIRYSKRTLNISIDSQETTRSYVFLYNIQKNHMRRVGITKSSTRYVTTNWDVIGMDDVENLMYL</sequence>
<feature type="domain" description="F-box" evidence="1">
    <location>
        <begin position="29"/>
        <end position="78"/>
    </location>
</feature>
<dbReference type="SMART" id="SM00256">
    <property type="entry name" value="FBOX"/>
    <property type="match status" value="1"/>
</dbReference>
<dbReference type="InterPro" id="IPR013187">
    <property type="entry name" value="F-box-assoc_dom_typ3"/>
</dbReference>